<protein>
    <submittedName>
        <fullName evidence="2">Vitelline membrane outer layer protein 1 homolog</fullName>
    </submittedName>
</protein>
<proteinExistence type="predicted"/>
<dbReference type="Pfam" id="PF03762">
    <property type="entry name" value="VOMI"/>
    <property type="match status" value="1"/>
</dbReference>
<gene>
    <name evidence="2" type="primary">LOC113039144</name>
</gene>
<dbReference type="InterPro" id="IPR036706">
    <property type="entry name" value="VOMI_sf"/>
</dbReference>
<dbReference type="Proteomes" id="UP000515129">
    <property type="component" value="Chromosome 21"/>
</dbReference>
<reference evidence="2" key="1">
    <citation type="submission" date="2025-08" db="UniProtKB">
        <authorList>
            <consortium name="RefSeq"/>
        </authorList>
    </citation>
    <scope>IDENTIFICATION</scope>
    <source>
        <strain evidence="2">Wakin</strain>
        <tissue evidence="2">Muscle</tissue>
    </source>
</reference>
<name>A0A6P6IYG9_CARAU</name>
<dbReference type="PANTHER" id="PTHR18841:SF0">
    <property type="entry name" value="VITELLINE MEMBRANE OUTER LAYER 1 HOMOLOG A-RELATED"/>
    <property type="match status" value="1"/>
</dbReference>
<sequence>MTQLRKTHCNCHHLQWLRAHGHVVQWHLLTVPNGGGLGSWGQRDMCPAGTYTAGFSLRVEDPVGHDADTALNVVRFHCIASKALSDSYHDYFSLLTDVGRVRWTEIKRCPSGFLTAFQLRVESCQGDGDDTAAKTSCEFMLLCCAEKPLT</sequence>
<dbReference type="GeneID" id="113039144"/>
<dbReference type="Gene3D" id="2.100.10.20">
    <property type="entry name" value="Vitelline membrane outer layer protein I (VOMI)"/>
    <property type="match status" value="1"/>
</dbReference>
<organism evidence="1 2">
    <name type="scientific">Carassius auratus</name>
    <name type="common">Goldfish</name>
    <dbReference type="NCBI Taxonomy" id="7957"/>
    <lineage>
        <taxon>Eukaryota</taxon>
        <taxon>Metazoa</taxon>
        <taxon>Chordata</taxon>
        <taxon>Craniata</taxon>
        <taxon>Vertebrata</taxon>
        <taxon>Euteleostomi</taxon>
        <taxon>Actinopterygii</taxon>
        <taxon>Neopterygii</taxon>
        <taxon>Teleostei</taxon>
        <taxon>Ostariophysi</taxon>
        <taxon>Cypriniformes</taxon>
        <taxon>Cyprinidae</taxon>
        <taxon>Cyprininae</taxon>
        <taxon>Carassius</taxon>
    </lineage>
</organism>
<dbReference type="InterPro" id="IPR005515">
    <property type="entry name" value="VOMI"/>
</dbReference>
<dbReference type="SUPFAM" id="SSF51092">
    <property type="entry name" value="Vitelline membrane outer protein-I (VMO-I)"/>
    <property type="match status" value="1"/>
</dbReference>
<dbReference type="AlphaFoldDB" id="A0A6P6IYG9"/>
<dbReference type="RefSeq" id="XP_026052829.1">
    <property type="nucleotide sequence ID" value="XM_026197044.1"/>
</dbReference>
<accession>A0A6P6IYG9</accession>
<dbReference type="GO" id="GO:0005615">
    <property type="term" value="C:extracellular space"/>
    <property type="evidence" value="ECO:0007669"/>
    <property type="project" value="TreeGrafter"/>
</dbReference>
<dbReference type="KEGG" id="caua:113039144"/>
<dbReference type="OrthoDB" id="6344411at2759"/>
<dbReference type="PANTHER" id="PTHR18841">
    <property type="entry name" value="VITELLINE MEMBRANE OUTER LAYER PROTEIN I-RELATED"/>
    <property type="match status" value="1"/>
</dbReference>
<evidence type="ECO:0000313" key="2">
    <source>
        <dbReference type="RefSeq" id="XP_026052829.1"/>
    </source>
</evidence>
<evidence type="ECO:0000313" key="1">
    <source>
        <dbReference type="Proteomes" id="UP000515129"/>
    </source>
</evidence>
<keyword evidence="1" id="KW-1185">Reference proteome</keyword>